<dbReference type="EMBL" id="BMHB01000001">
    <property type="protein sequence ID" value="GGI12128.1"/>
    <property type="molecule type" value="Genomic_DNA"/>
</dbReference>
<comment type="caution">
    <text evidence="2">The sequence shown here is derived from an EMBL/GenBank/DDBJ whole genome shotgun (WGS) entry which is preliminary data.</text>
</comment>
<dbReference type="InterPro" id="IPR016181">
    <property type="entry name" value="Acyl_CoA_acyltransferase"/>
</dbReference>
<keyword evidence="3" id="KW-1185">Reference proteome</keyword>
<dbReference type="Pfam" id="PF00583">
    <property type="entry name" value="Acetyltransf_1"/>
    <property type="match status" value="1"/>
</dbReference>
<protein>
    <submittedName>
        <fullName evidence="2">Protein RibT</fullName>
    </submittedName>
</protein>
<gene>
    <name evidence="2" type="ORF">GCM10007380_11310</name>
</gene>
<sequence>MLIRYKKTYEKIAMGLLSFMPNEKNVKSLVNTIKDYETNEDNHLFLWKLDDIVGIIGIQLLPDKVLMIKHLSVNPSFRNQGIATSLYDAIRNQYVDYTIITTEEIASFIDHCKISLKVL</sequence>
<dbReference type="OrthoDB" id="2189687at2"/>
<dbReference type="CDD" id="cd04301">
    <property type="entry name" value="NAT_SF"/>
    <property type="match status" value="1"/>
</dbReference>
<dbReference type="Gene3D" id="3.40.630.30">
    <property type="match status" value="1"/>
</dbReference>
<accession>A0A8J3AJN6</accession>
<evidence type="ECO:0000259" key="1">
    <source>
        <dbReference type="Pfam" id="PF00583"/>
    </source>
</evidence>
<organism evidence="2 3">
    <name type="scientific">Gottfriedia solisilvae</name>
    <dbReference type="NCBI Taxonomy" id="1516104"/>
    <lineage>
        <taxon>Bacteria</taxon>
        <taxon>Bacillati</taxon>
        <taxon>Bacillota</taxon>
        <taxon>Bacilli</taxon>
        <taxon>Bacillales</taxon>
        <taxon>Bacillaceae</taxon>
        <taxon>Gottfriedia</taxon>
    </lineage>
</organism>
<evidence type="ECO:0000313" key="2">
    <source>
        <dbReference type="EMBL" id="GGI12128.1"/>
    </source>
</evidence>
<dbReference type="GO" id="GO:0016747">
    <property type="term" value="F:acyltransferase activity, transferring groups other than amino-acyl groups"/>
    <property type="evidence" value="ECO:0007669"/>
    <property type="project" value="InterPro"/>
</dbReference>
<dbReference type="RefSeq" id="WP_087999346.1">
    <property type="nucleotide sequence ID" value="NZ_BMHB01000001.1"/>
</dbReference>
<dbReference type="AlphaFoldDB" id="A0A8J3AJN6"/>
<dbReference type="Proteomes" id="UP000626244">
    <property type="component" value="Unassembled WGS sequence"/>
</dbReference>
<evidence type="ECO:0000313" key="3">
    <source>
        <dbReference type="Proteomes" id="UP000626244"/>
    </source>
</evidence>
<reference evidence="3" key="1">
    <citation type="journal article" date="2019" name="Int. J. Syst. Evol. Microbiol.">
        <title>The Global Catalogue of Microorganisms (GCM) 10K type strain sequencing project: providing services to taxonomists for standard genome sequencing and annotation.</title>
        <authorList>
            <consortium name="The Broad Institute Genomics Platform"/>
            <consortium name="The Broad Institute Genome Sequencing Center for Infectious Disease"/>
            <person name="Wu L."/>
            <person name="Ma J."/>
        </authorList>
    </citation>
    <scope>NUCLEOTIDE SEQUENCE [LARGE SCALE GENOMIC DNA]</scope>
    <source>
        <strain evidence="3">CGMCC 1.14993</strain>
    </source>
</reference>
<proteinExistence type="predicted"/>
<name>A0A8J3AJN6_9BACI</name>
<dbReference type="InterPro" id="IPR000182">
    <property type="entry name" value="GNAT_dom"/>
</dbReference>
<feature type="domain" description="N-acetyltransferase" evidence="1">
    <location>
        <begin position="31"/>
        <end position="93"/>
    </location>
</feature>
<dbReference type="SUPFAM" id="SSF55729">
    <property type="entry name" value="Acyl-CoA N-acyltransferases (Nat)"/>
    <property type="match status" value="1"/>
</dbReference>